<keyword evidence="1" id="KW-0695">RNA-directed DNA polymerase</keyword>
<sequence>MAAIARVGDMNHNLLEVENCISQSPLAKYSREEIWTALKEMGPTKALGANDIPALFTKKSLNLTHIILIQKVAHSNDLRKFQHITQSAFMLGRLITDNILLAYEVLHVFKRKRTGRKCFLALKLDMSKAYDRVK</sequence>
<protein>
    <submittedName>
        <fullName evidence="1">Reverse transcriptase</fullName>
    </submittedName>
</protein>
<reference evidence="2" key="1">
    <citation type="journal article" date="2019" name="Plant Biotechnol. J.">
        <title>Genome sequencing of the Australian wild diploid species Gossypium australe highlights disease resistance and delayed gland morphogenesis.</title>
        <authorList>
            <person name="Cai Y."/>
            <person name="Cai X."/>
            <person name="Wang Q."/>
            <person name="Wang P."/>
            <person name="Zhang Y."/>
            <person name="Cai C."/>
            <person name="Xu Y."/>
            <person name="Wang K."/>
            <person name="Zhou Z."/>
            <person name="Wang C."/>
            <person name="Geng S."/>
            <person name="Li B."/>
            <person name="Dong Q."/>
            <person name="Hou Y."/>
            <person name="Wang H."/>
            <person name="Ai P."/>
            <person name="Liu Z."/>
            <person name="Yi F."/>
            <person name="Sun M."/>
            <person name="An G."/>
            <person name="Cheng J."/>
            <person name="Zhang Y."/>
            <person name="Shi Q."/>
            <person name="Xie Y."/>
            <person name="Shi X."/>
            <person name="Chang Y."/>
            <person name="Huang F."/>
            <person name="Chen Y."/>
            <person name="Hong S."/>
            <person name="Mi L."/>
            <person name="Sun Q."/>
            <person name="Zhang L."/>
            <person name="Zhou B."/>
            <person name="Peng R."/>
            <person name="Zhang X."/>
            <person name="Liu F."/>
        </authorList>
    </citation>
    <scope>NUCLEOTIDE SEQUENCE [LARGE SCALE GENOMIC DNA]</scope>
    <source>
        <strain evidence="2">cv. PA1801</strain>
    </source>
</reference>
<organism evidence="1 2">
    <name type="scientific">Gossypium australe</name>
    <dbReference type="NCBI Taxonomy" id="47621"/>
    <lineage>
        <taxon>Eukaryota</taxon>
        <taxon>Viridiplantae</taxon>
        <taxon>Streptophyta</taxon>
        <taxon>Embryophyta</taxon>
        <taxon>Tracheophyta</taxon>
        <taxon>Spermatophyta</taxon>
        <taxon>Magnoliopsida</taxon>
        <taxon>eudicotyledons</taxon>
        <taxon>Gunneridae</taxon>
        <taxon>Pentapetalae</taxon>
        <taxon>rosids</taxon>
        <taxon>malvids</taxon>
        <taxon>Malvales</taxon>
        <taxon>Malvaceae</taxon>
        <taxon>Malvoideae</taxon>
        <taxon>Gossypium</taxon>
    </lineage>
</organism>
<evidence type="ECO:0000313" key="1">
    <source>
        <dbReference type="EMBL" id="KAA3488078.1"/>
    </source>
</evidence>
<dbReference type="EMBL" id="SMMG02000001">
    <property type="protein sequence ID" value="KAA3488078.1"/>
    <property type="molecule type" value="Genomic_DNA"/>
</dbReference>
<name>A0A5B6X2L3_9ROSI</name>
<comment type="caution">
    <text evidence="1">The sequence shown here is derived from an EMBL/GenBank/DDBJ whole genome shotgun (WGS) entry which is preliminary data.</text>
</comment>
<dbReference type="GO" id="GO:0003964">
    <property type="term" value="F:RNA-directed DNA polymerase activity"/>
    <property type="evidence" value="ECO:0007669"/>
    <property type="project" value="UniProtKB-KW"/>
</dbReference>
<accession>A0A5B6X2L3</accession>
<dbReference type="Proteomes" id="UP000325315">
    <property type="component" value="Unassembled WGS sequence"/>
</dbReference>
<gene>
    <name evidence="1" type="ORF">EPI10_031859</name>
</gene>
<keyword evidence="1" id="KW-0548">Nucleotidyltransferase</keyword>
<keyword evidence="1" id="KW-0808">Transferase</keyword>
<evidence type="ECO:0000313" key="2">
    <source>
        <dbReference type="Proteomes" id="UP000325315"/>
    </source>
</evidence>
<dbReference type="OrthoDB" id="412981at2759"/>
<dbReference type="AlphaFoldDB" id="A0A5B6X2L3"/>
<proteinExistence type="predicted"/>
<keyword evidence="2" id="KW-1185">Reference proteome</keyword>